<dbReference type="InterPro" id="IPR052927">
    <property type="entry name" value="DCC_oxidoreductase"/>
</dbReference>
<proteinExistence type="predicted"/>
<dbReference type="RefSeq" id="WP_309772640.1">
    <property type="nucleotide sequence ID" value="NZ_JAVIZC010000003.1"/>
</dbReference>
<dbReference type="PANTHER" id="PTHR33639:SF2">
    <property type="entry name" value="DUF393 DOMAIN-CONTAINING PROTEIN"/>
    <property type="match status" value="1"/>
</dbReference>
<organism evidence="1 2">
    <name type="scientific">Agrobacterium larrymoorei</name>
    <dbReference type="NCBI Taxonomy" id="160699"/>
    <lineage>
        <taxon>Bacteria</taxon>
        <taxon>Pseudomonadati</taxon>
        <taxon>Pseudomonadota</taxon>
        <taxon>Alphaproteobacteria</taxon>
        <taxon>Hyphomicrobiales</taxon>
        <taxon>Rhizobiaceae</taxon>
        <taxon>Rhizobium/Agrobacterium group</taxon>
        <taxon>Agrobacterium</taxon>
    </lineage>
</organism>
<evidence type="ECO:0000313" key="2">
    <source>
        <dbReference type="Proteomes" id="UP001255601"/>
    </source>
</evidence>
<accession>A0AAJ2BFJ9</accession>
<protein>
    <submittedName>
        <fullName evidence="1">DCC family thiol-disulfide oxidoreductase YuxK</fullName>
    </submittedName>
</protein>
<evidence type="ECO:0000313" key="1">
    <source>
        <dbReference type="EMBL" id="MDR6104489.1"/>
    </source>
</evidence>
<dbReference type="EMBL" id="JAVIZC010000003">
    <property type="protein sequence ID" value="MDR6104489.1"/>
    <property type="molecule type" value="Genomic_DNA"/>
</dbReference>
<comment type="caution">
    <text evidence="1">The sequence shown here is derived from an EMBL/GenBank/DDBJ whole genome shotgun (WGS) entry which is preliminary data.</text>
</comment>
<dbReference type="AlphaFoldDB" id="A0AAJ2BFJ9"/>
<dbReference type="GO" id="GO:0015035">
    <property type="term" value="F:protein-disulfide reductase activity"/>
    <property type="evidence" value="ECO:0007669"/>
    <property type="project" value="InterPro"/>
</dbReference>
<dbReference type="PANTHER" id="PTHR33639">
    <property type="entry name" value="THIOL-DISULFIDE OXIDOREDUCTASE DCC"/>
    <property type="match status" value="1"/>
</dbReference>
<dbReference type="InterPro" id="IPR007263">
    <property type="entry name" value="DCC1-like"/>
</dbReference>
<gene>
    <name evidence="1" type="ORF">QE369_004686</name>
</gene>
<dbReference type="Proteomes" id="UP001255601">
    <property type="component" value="Unassembled WGS sequence"/>
</dbReference>
<name>A0AAJ2BFJ9_9HYPH</name>
<reference evidence="1" key="1">
    <citation type="submission" date="2023-08" db="EMBL/GenBank/DDBJ databases">
        <title>Functional and genomic diversity of the sorghum phyllosphere microbiome.</title>
        <authorList>
            <person name="Shade A."/>
        </authorList>
    </citation>
    <scope>NUCLEOTIDE SEQUENCE</scope>
    <source>
        <strain evidence="1">SORGH_AS_0974</strain>
    </source>
</reference>
<dbReference type="Pfam" id="PF04134">
    <property type="entry name" value="DCC1-like"/>
    <property type="match status" value="1"/>
</dbReference>
<sequence length="149" mass="17270">MSAAYSYRNDPSVPHFLDDKPLIIFDGECGFCSRDIDFVLRRDKQGLFRFTPAQSPLGAALMRHYGFRTDDYETSLLIENGVVHAYSDSVLRVIELLGGMLRIIATVMRLVPRFLRDRVYRLVARNRMKIAGRRQTCRAPTPQERERFL</sequence>